<dbReference type="EMBL" id="CP061379">
    <property type="protein sequence ID" value="QPF90245.1"/>
    <property type="molecule type" value="Genomic_DNA"/>
</dbReference>
<protein>
    <submittedName>
        <fullName evidence="1">Uncharacterized protein</fullName>
    </submittedName>
</protein>
<proteinExistence type="predicted"/>
<gene>
    <name evidence="1" type="ORF">IC761_27640</name>
</gene>
<dbReference type="KEGG" id="bcou:IC761_27640"/>
<sequence length="69" mass="7252">MVAFATEMLRKSKAAPDFKAMRCTLLLEGTPVTIQEGQGGVIVTAETVFGKTLRGVSDLTAIDIAPTSP</sequence>
<dbReference type="Proteomes" id="UP000594621">
    <property type="component" value="Chromosome"/>
</dbReference>
<accession>A0A7S9D2Y5</accession>
<organism evidence="1 2">
    <name type="scientific">Bradyrhizobium commune</name>
    <dbReference type="NCBI Taxonomy" id="83627"/>
    <lineage>
        <taxon>Bacteria</taxon>
        <taxon>Pseudomonadati</taxon>
        <taxon>Pseudomonadota</taxon>
        <taxon>Alphaproteobacteria</taxon>
        <taxon>Hyphomicrobiales</taxon>
        <taxon>Nitrobacteraceae</taxon>
        <taxon>Bradyrhizobium</taxon>
    </lineage>
</organism>
<reference evidence="1 2" key="1">
    <citation type="submission" date="2020-09" db="EMBL/GenBank/DDBJ databases">
        <title>Complete genomes of bradyrhizobia occurring on native shrubby legumes in Australia.</title>
        <authorList>
            <person name="Lafay B."/>
        </authorList>
    </citation>
    <scope>NUCLEOTIDE SEQUENCE [LARGE SCALE GENOMIC DNA]</scope>
    <source>
        <strain evidence="1 2">BDV5040</strain>
    </source>
</reference>
<dbReference type="AlphaFoldDB" id="A0A7S9D2Y5"/>
<evidence type="ECO:0000313" key="1">
    <source>
        <dbReference type="EMBL" id="QPF90245.1"/>
    </source>
</evidence>
<evidence type="ECO:0000313" key="2">
    <source>
        <dbReference type="Proteomes" id="UP000594621"/>
    </source>
</evidence>
<keyword evidence="2" id="KW-1185">Reference proteome</keyword>
<dbReference type="RefSeq" id="WP_195799837.1">
    <property type="nucleotide sequence ID" value="NZ_CP061379.1"/>
</dbReference>
<name>A0A7S9D2Y5_9BRAD</name>